<dbReference type="HOGENOM" id="CLU_031002_0_1_1"/>
<dbReference type="PANTHER" id="PTHR12286:SF5">
    <property type="entry name" value="SACCHAROPINE DEHYDROGENASE-LIKE OXIDOREDUCTASE"/>
    <property type="match status" value="1"/>
</dbReference>
<evidence type="ECO:0000259" key="3">
    <source>
        <dbReference type="Pfam" id="PF03435"/>
    </source>
</evidence>
<dbReference type="GO" id="GO:0005739">
    <property type="term" value="C:mitochondrion"/>
    <property type="evidence" value="ECO:0007669"/>
    <property type="project" value="TreeGrafter"/>
</dbReference>
<name>A0A0D1XJE5_9PEZI</name>
<gene>
    <name evidence="4" type="ORF">PV09_06239</name>
</gene>
<comment type="similarity">
    <text evidence="1">Belongs to the saccharopine dehydrogenase family.</text>
</comment>
<accession>A0A0D1XJE5</accession>
<keyword evidence="2" id="KW-0472">Membrane</keyword>
<evidence type="ECO:0000313" key="4">
    <source>
        <dbReference type="EMBL" id="KIW02421.1"/>
    </source>
</evidence>
<evidence type="ECO:0000313" key="5">
    <source>
        <dbReference type="Proteomes" id="UP000053259"/>
    </source>
</evidence>
<feature type="transmembrane region" description="Helical" evidence="2">
    <location>
        <begin position="283"/>
        <end position="302"/>
    </location>
</feature>
<protein>
    <recommendedName>
        <fullName evidence="3">Saccharopine dehydrogenase NADP binding domain-containing protein</fullName>
    </recommendedName>
</protein>
<organism evidence="4 5">
    <name type="scientific">Verruconis gallopava</name>
    <dbReference type="NCBI Taxonomy" id="253628"/>
    <lineage>
        <taxon>Eukaryota</taxon>
        <taxon>Fungi</taxon>
        <taxon>Dikarya</taxon>
        <taxon>Ascomycota</taxon>
        <taxon>Pezizomycotina</taxon>
        <taxon>Dothideomycetes</taxon>
        <taxon>Pleosporomycetidae</taxon>
        <taxon>Venturiales</taxon>
        <taxon>Sympoventuriaceae</taxon>
        <taxon>Verruconis</taxon>
    </lineage>
</organism>
<dbReference type="GO" id="GO:0009247">
    <property type="term" value="P:glycolipid biosynthetic process"/>
    <property type="evidence" value="ECO:0007669"/>
    <property type="project" value="TreeGrafter"/>
</dbReference>
<dbReference type="PANTHER" id="PTHR12286">
    <property type="entry name" value="SACCHAROPINE DEHYDROGENASE-LIKE OXIDOREDUCTASE"/>
    <property type="match status" value="1"/>
</dbReference>
<keyword evidence="2" id="KW-1133">Transmembrane helix</keyword>
<keyword evidence="2" id="KW-0812">Transmembrane</keyword>
<proteinExistence type="inferred from homology"/>
<dbReference type="InterPro" id="IPR036291">
    <property type="entry name" value="NAD(P)-bd_dom_sf"/>
</dbReference>
<evidence type="ECO:0000256" key="2">
    <source>
        <dbReference type="SAM" id="Phobius"/>
    </source>
</evidence>
<dbReference type="InParanoid" id="A0A0D1XJE5"/>
<dbReference type="Pfam" id="PF03435">
    <property type="entry name" value="Sacchrp_dh_NADP"/>
    <property type="match status" value="1"/>
</dbReference>
<dbReference type="Gene3D" id="3.40.50.720">
    <property type="entry name" value="NAD(P)-binding Rossmann-like Domain"/>
    <property type="match status" value="1"/>
</dbReference>
<dbReference type="GO" id="GO:0005811">
    <property type="term" value="C:lipid droplet"/>
    <property type="evidence" value="ECO:0007669"/>
    <property type="project" value="TreeGrafter"/>
</dbReference>
<dbReference type="SUPFAM" id="SSF51735">
    <property type="entry name" value="NAD(P)-binding Rossmann-fold domains"/>
    <property type="match status" value="1"/>
</dbReference>
<dbReference type="EMBL" id="KN847549">
    <property type="protein sequence ID" value="KIW02421.1"/>
    <property type="molecule type" value="Genomic_DNA"/>
</dbReference>
<dbReference type="VEuPathDB" id="FungiDB:PV09_06239"/>
<dbReference type="OrthoDB" id="10268090at2759"/>
<reference evidence="4 5" key="1">
    <citation type="submission" date="2015-01" db="EMBL/GenBank/DDBJ databases">
        <title>The Genome Sequence of Ochroconis gallopava CBS43764.</title>
        <authorList>
            <consortium name="The Broad Institute Genomics Platform"/>
            <person name="Cuomo C."/>
            <person name="de Hoog S."/>
            <person name="Gorbushina A."/>
            <person name="Stielow B."/>
            <person name="Teixiera M."/>
            <person name="Abouelleil A."/>
            <person name="Chapman S.B."/>
            <person name="Priest M."/>
            <person name="Young S.K."/>
            <person name="Wortman J."/>
            <person name="Nusbaum C."/>
            <person name="Birren B."/>
        </authorList>
    </citation>
    <scope>NUCLEOTIDE SEQUENCE [LARGE SCALE GENOMIC DNA]</scope>
    <source>
        <strain evidence="4 5">CBS 43764</strain>
    </source>
</reference>
<evidence type="ECO:0000256" key="1">
    <source>
        <dbReference type="ARBA" id="ARBA00038048"/>
    </source>
</evidence>
<feature type="transmembrane region" description="Helical" evidence="2">
    <location>
        <begin position="352"/>
        <end position="372"/>
    </location>
</feature>
<dbReference type="RefSeq" id="XP_016212290.1">
    <property type="nucleotide sequence ID" value="XM_016359842.1"/>
</dbReference>
<dbReference type="AlphaFoldDB" id="A0A0D1XJE5"/>
<dbReference type="InterPro" id="IPR051276">
    <property type="entry name" value="Saccharopine_DH-like_oxidrdct"/>
</dbReference>
<dbReference type="GO" id="GO:0005886">
    <property type="term" value="C:plasma membrane"/>
    <property type="evidence" value="ECO:0007669"/>
    <property type="project" value="TreeGrafter"/>
</dbReference>
<dbReference type="Proteomes" id="UP000053259">
    <property type="component" value="Unassembled WGS sequence"/>
</dbReference>
<dbReference type="InterPro" id="IPR005097">
    <property type="entry name" value="Sacchrp_dh_NADP-bd"/>
</dbReference>
<sequence length="413" mass="45267">MTEDRPYELVLLGATGYTGTLTAEYIQEHCPTDLKWAIAGRNGKRLYEIAEELKKLNPDRIQPAVEVVEVKNPELTALAAKTKVLITTVGPYAKFGEPVVKACVDAGTHYLDVTGEIPFTYDMMQKYDAAAKAKGVCIVPHCGIDSVPSDMMAYLCAKAAREHCNVGIRDCVNSIQKISFKASGGTSHTAIGLVEAYPLRFLAASLRPTALCPIPAPKVKPSTTGVLPSVLGWRHVKDLGLLTDSPSAGADVGIVYRSWALLDGGRYYGPNFSFTEYLRTPNVITGMLTHYLLGLALFALYLRPFRWLLRRFAYVQGTGQDRQEANKGRLVFKAVATADEPRKRRTFASFEYNGAGYYMTGITLVEAAMVLLRDGDVLGKRLAGMITTATLGYGYVERLRKAGIKLEYGMLDP</sequence>
<dbReference type="GeneID" id="27314212"/>
<feature type="domain" description="Saccharopine dehydrogenase NADP binding" evidence="3">
    <location>
        <begin position="10"/>
        <end position="139"/>
    </location>
</feature>
<keyword evidence="5" id="KW-1185">Reference proteome</keyword>